<gene>
    <name evidence="2" type="ORF">A6K76_11115</name>
</gene>
<proteinExistence type="predicted"/>
<evidence type="ECO:0000313" key="3">
    <source>
        <dbReference type="Proteomes" id="UP000093482"/>
    </source>
</evidence>
<evidence type="ECO:0000313" key="2">
    <source>
        <dbReference type="EMBL" id="OCS90407.1"/>
    </source>
</evidence>
<organism evidence="2 3">
    <name type="scientific">Caryophanon latum</name>
    <dbReference type="NCBI Taxonomy" id="33977"/>
    <lineage>
        <taxon>Bacteria</taxon>
        <taxon>Bacillati</taxon>
        <taxon>Bacillota</taxon>
        <taxon>Bacilli</taxon>
        <taxon>Bacillales</taxon>
        <taxon>Caryophanaceae</taxon>
        <taxon>Caryophanon</taxon>
    </lineage>
</organism>
<sequence length="133" mass="14901">MSVNVKEQRQLLAQRKEARILKMMQLGEKVYKKALSSDLHYGEYAADATEILAIDKEIYQLGKATMEQVQTLGKCSECQNAVPPNTKFCGHCGQLQTPFADELTRKKPCRVCEQQIDEQLRFCPCCGTGQGGI</sequence>
<dbReference type="OrthoDB" id="9764015at2"/>
<dbReference type="Proteomes" id="UP000093482">
    <property type="component" value="Unassembled WGS sequence"/>
</dbReference>
<keyword evidence="3" id="KW-1185">Reference proteome</keyword>
<accession>A0A1C0YTB7</accession>
<dbReference type="EMBL" id="MATO01000037">
    <property type="protein sequence ID" value="OCS90407.1"/>
    <property type="molecule type" value="Genomic_DNA"/>
</dbReference>
<dbReference type="InterPro" id="IPR025874">
    <property type="entry name" value="DZR"/>
</dbReference>
<protein>
    <recommendedName>
        <fullName evidence="1">DZANK-type domain-containing protein</fullName>
    </recommendedName>
</protein>
<dbReference type="RefSeq" id="WP_066464614.1">
    <property type="nucleotide sequence ID" value="NZ_MATO01000037.1"/>
</dbReference>
<evidence type="ECO:0000259" key="1">
    <source>
        <dbReference type="Pfam" id="PF12773"/>
    </source>
</evidence>
<feature type="domain" description="DZANK-type" evidence="1">
    <location>
        <begin position="75"/>
        <end position="127"/>
    </location>
</feature>
<name>A0A1C0YTB7_9BACL</name>
<dbReference type="AlphaFoldDB" id="A0A1C0YTB7"/>
<comment type="caution">
    <text evidence="2">The sequence shown here is derived from an EMBL/GenBank/DDBJ whole genome shotgun (WGS) entry which is preliminary data.</text>
</comment>
<dbReference type="Pfam" id="PF12773">
    <property type="entry name" value="DZR"/>
    <property type="match status" value="1"/>
</dbReference>
<reference evidence="2 3" key="1">
    <citation type="submission" date="2016-07" db="EMBL/GenBank/DDBJ databases">
        <title>Caryophanon latum genome sequencing.</title>
        <authorList>
            <person name="Verma A."/>
            <person name="Pal Y."/>
            <person name="Krishnamurthi S."/>
        </authorList>
    </citation>
    <scope>NUCLEOTIDE SEQUENCE [LARGE SCALE GENOMIC DNA]</scope>
    <source>
        <strain evidence="2 3">DSM 14151</strain>
    </source>
</reference>